<dbReference type="Gene3D" id="3.30.9.10">
    <property type="entry name" value="D-Amino Acid Oxidase, subunit A, domain 2"/>
    <property type="match status" value="1"/>
</dbReference>
<keyword evidence="4" id="KW-0560">Oxidoreductase</keyword>
<dbReference type="InterPro" id="IPR050641">
    <property type="entry name" value="RIFMO-like"/>
</dbReference>
<dbReference type="InterPro" id="IPR002938">
    <property type="entry name" value="FAD-bd"/>
</dbReference>
<dbReference type="InterPro" id="IPR036188">
    <property type="entry name" value="FAD/NAD-bd_sf"/>
</dbReference>
<accession>A0A2R8BVG1</accession>
<keyword evidence="1" id="KW-0285">Flavoprotein</keyword>
<keyword evidence="5" id="KW-1185">Reference proteome</keyword>
<evidence type="ECO:0000313" key="5">
    <source>
        <dbReference type="Proteomes" id="UP000244912"/>
    </source>
</evidence>
<feature type="domain" description="FAD-binding" evidence="3">
    <location>
        <begin position="5"/>
        <end position="370"/>
    </location>
</feature>
<keyword evidence="2" id="KW-0274">FAD</keyword>
<dbReference type="Pfam" id="PF01494">
    <property type="entry name" value="FAD_binding_3"/>
    <property type="match status" value="1"/>
</dbReference>
<reference evidence="4 5" key="1">
    <citation type="submission" date="2018-03" db="EMBL/GenBank/DDBJ databases">
        <authorList>
            <person name="Keele B.F."/>
        </authorList>
    </citation>
    <scope>NUCLEOTIDE SEQUENCE [LARGE SCALE GENOMIC DNA]</scope>
    <source>
        <strain evidence="4 5">CECT 8504</strain>
    </source>
</reference>
<dbReference type="PANTHER" id="PTHR43004:SF8">
    <property type="entry name" value="FAD-BINDING DOMAIN-CONTAINING PROTEIN-RELATED"/>
    <property type="match status" value="1"/>
</dbReference>
<dbReference type="PANTHER" id="PTHR43004">
    <property type="entry name" value="TRK SYSTEM POTASSIUM UPTAKE PROTEIN"/>
    <property type="match status" value="1"/>
</dbReference>
<dbReference type="AlphaFoldDB" id="A0A2R8BVG1"/>
<dbReference type="EC" id="1.14.13.20" evidence="4"/>
<evidence type="ECO:0000256" key="1">
    <source>
        <dbReference type="ARBA" id="ARBA00022630"/>
    </source>
</evidence>
<evidence type="ECO:0000313" key="4">
    <source>
        <dbReference type="EMBL" id="SPJ24154.1"/>
    </source>
</evidence>
<dbReference type="Gene3D" id="3.50.50.60">
    <property type="entry name" value="FAD/NAD(P)-binding domain"/>
    <property type="match status" value="1"/>
</dbReference>
<name>A0A2R8BVG1_9RHOB</name>
<evidence type="ECO:0000259" key="3">
    <source>
        <dbReference type="Pfam" id="PF01494"/>
    </source>
</evidence>
<proteinExistence type="predicted"/>
<dbReference type="SUPFAM" id="SSF51905">
    <property type="entry name" value="FAD/NAD(P)-binding domain"/>
    <property type="match status" value="1"/>
</dbReference>
<dbReference type="GO" id="GO:0018666">
    <property type="term" value="F:2,4-dichlorophenol 6-monooxygenase activity"/>
    <property type="evidence" value="ECO:0007669"/>
    <property type="project" value="UniProtKB-EC"/>
</dbReference>
<protein>
    <submittedName>
        <fullName evidence="4">2,4-dichlorophenol 6-monooxygenase</fullName>
        <ecNumber evidence="4">1.14.13.20</ecNumber>
    </submittedName>
</protein>
<organism evidence="4 5">
    <name type="scientific">Palleronia abyssalis</name>
    <dbReference type="NCBI Taxonomy" id="1501240"/>
    <lineage>
        <taxon>Bacteria</taxon>
        <taxon>Pseudomonadati</taxon>
        <taxon>Pseudomonadota</taxon>
        <taxon>Alphaproteobacteria</taxon>
        <taxon>Rhodobacterales</taxon>
        <taxon>Roseobacteraceae</taxon>
        <taxon>Palleronia</taxon>
    </lineage>
</organism>
<dbReference type="PRINTS" id="PR00420">
    <property type="entry name" value="RNGMNOXGNASE"/>
</dbReference>
<dbReference type="RefSeq" id="WP_108893981.1">
    <property type="nucleotide sequence ID" value="NZ_ONZF01000003.1"/>
</dbReference>
<dbReference type="GO" id="GO:0071949">
    <property type="term" value="F:FAD binding"/>
    <property type="evidence" value="ECO:0007669"/>
    <property type="project" value="InterPro"/>
</dbReference>
<dbReference type="Pfam" id="PF21274">
    <property type="entry name" value="Rng_hyd_C"/>
    <property type="match status" value="1"/>
</dbReference>
<dbReference type="Proteomes" id="UP000244912">
    <property type="component" value="Unassembled WGS sequence"/>
</dbReference>
<dbReference type="OrthoDB" id="9791689at2"/>
<keyword evidence="4" id="KW-0503">Monooxygenase</keyword>
<dbReference type="EMBL" id="ONZF01000003">
    <property type="protein sequence ID" value="SPJ24154.1"/>
    <property type="molecule type" value="Genomic_DNA"/>
</dbReference>
<gene>
    <name evidence="4" type="primary">tfdB</name>
    <name evidence="4" type="ORF">PAA8504_01982</name>
</gene>
<evidence type="ECO:0000256" key="2">
    <source>
        <dbReference type="ARBA" id="ARBA00022827"/>
    </source>
</evidence>
<sequence length="595" mass="65132">MAEIETDVLIVGTGPAGGAAAALLSSYGIENVAINRYRWLANTPRAHITNQRTMEVLRDLGPEVEAEAYMHATEGDLIGNNVFCESLAGEELGRMLSWGNNPESRAEHLRSSPCQMNDLPQTYMEPLLFKTACSRGTQARMQTEYLGHVEDETGVTTTCRDRLTGREFEVRSKYLVGADGGNSAVAETCGLPFEGQMGVGGSMNILFRADLTRFVAHRPSVLYWVMQPGANVGGIGMGLVRMVRPWNEWLIVWGYDINEPAPEVTPELATEVARQLVGDPELEIELLSANTWTVNNMYATHMQTDRVFIMGDAAHRHPPSNGLGSNTSIQDAYNLAWKLAHVLKGAAGPGLLNSYSAERAPVAKQIVTRANQSIGEFGPIFEALGLTDSTDPEVMQENMEKRGEDGPAAEAQRAALRKAIAFKKYEFDCHGVEMNQRYDSEALVRDGQPDPGFERDAELHYQPTTWPGARLPHCWLFAADGTRVSTLDLAGKGRWSIFTGIGGEAWAEAAKAVARDMGIAIDTHMIGPRRAIEDHLGDWARLRETTDTGAVMTRPDQHVCFRAPEMADNPEGELRRALSAILQPAEAETSHAAAD</sequence>
<dbReference type="Gene3D" id="3.40.30.120">
    <property type="match status" value="1"/>
</dbReference>